<gene>
    <name evidence="16" type="primary">ylmB_2</name>
    <name evidence="16" type="ORF">SPSIL_053830</name>
</gene>
<comment type="cofactor">
    <cofactor evidence="1">
        <name>Co(2+)</name>
        <dbReference type="ChEBI" id="CHEBI:48828"/>
    </cofactor>
</comment>
<dbReference type="Proteomes" id="UP000216752">
    <property type="component" value="Chromosome"/>
</dbReference>
<evidence type="ECO:0000256" key="4">
    <source>
        <dbReference type="ARBA" id="ARBA00006247"/>
    </source>
</evidence>
<keyword evidence="10" id="KW-0862">Zinc</keyword>
<dbReference type="RefSeq" id="WP_169717734.1">
    <property type="nucleotide sequence ID" value="NZ_CP155573.1"/>
</dbReference>
<dbReference type="InterPro" id="IPR050072">
    <property type="entry name" value="Peptidase_M20A"/>
</dbReference>
<organism evidence="16 17">
    <name type="scientific">Sporomusa silvacetica DSM 10669</name>
    <dbReference type="NCBI Taxonomy" id="1123289"/>
    <lineage>
        <taxon>Bacteria</taxon>
        <taxon>Bacillati</taxon>
        <taxon>Bacillota</taxon>
        <taxon>Negativicutes</taxon>
        <taxon>Selenomonadales</taxon>
        <taxon>Sporomusaceae</taxon>
        <taxon>Sporomusa</taxon>
    </lineage>
</organism>
<dbReference type="SUPFAM" id="SSF55031">
    <property type="entry name" value="Bacterial exopeptidase dimerisation domain"/>
    <property type="match status" value="1"/>
</dbReference>
<dbReference type="EMBL" id="CP155573">
    <property type="protein sequence ID" value="XFO69153.1"/>
    <property type="molecule type" value="Genomic_DNA"/>
</dbReference>
<protein>
    <recommendedName>
        <fullName evidence="6">Probable succinyl-diaminopimelate desuccinylase</fullName>
        <ecNumber evidence="5">3.5.1.18</ecNumber>
    </recommendedName>
</protein>
<keyword evidence="12" id="KW-0457">Lysine biosynthesis</keyword>
<keyword evidence="11" id="KW-0220">Diaminopimelate biosynthesis</keyword>
<proteinExistence type="inferred from homology"/>
<dbReference type="SUPFAM" id="SSF53187">
    <property type="entry name" value="Zn-dependent exopeptidases"/>
    <property type="match status" value="1"/>
</dbReference>
<dbReference type="PANTHER" id="PTHR43808">
    <property type="entry name" value="ACETYLORNITHINE DEACETYLASE"/>
    <property type="match status" value="1"/>
</dbReference>
<evidence type="ECO:0000256" key="5">
    <source>
        <dbReference type="ARBA" id="ARBA00011921"/>
    </source>
</evidence>
<evidence type="ECO:0000256" key="14">
    <source>
        <dbReference type="ARBA" id="ARBA00051301"/>
    </source>
</evidence>
<dbReference type="Gene3D" id="3.40.630.10">
    <property type="entry name" value="Zn peptidases"/>
    <property type="match status" value="1"/>
</dbReference>
<dbReference type="Pfam" id="PF07687">
    <property type="entry name" value="M20_dimer"/>
    <property type="match status" value="1"/>
</dbReference>
<dbReference type="PROSITE" id="PS00758">
    <property type="entry name" value="ARGE_DAPE_CPG2_1"/>
    <property type="match status" value="1"/>
</dbReference>
<evidence type="ECO:0000256" key="10">
    <source>
        <dbReference type="ARBA" id="ARBA00022833"/>
    </source>
</evidence>
<dbReference type="InterPro" id="IPR010182">
    <property type="entry name" value="ArgE/DapE"/>
</dbReference>
<evidence type="ECO:0000313" key="16">
    <source>
        <dbReference type="EMBL" id="XFO69153.1"/>
    </source>
</evidence>
<accession>A0ABZ3IUR2</accession>
<sequence length="380" mass="41196">MEALYEITREKVIALLAELIKTPSISRNETELAKKLMLLCKNVGFEAYIDRHGNMIAHKKFKKPGLRLALNSHMDTVDVGENWTQDPFGAEICENVMYGLGSCDCKASMVAMFLAMEKILRSGAELNGELCFTAVVQEEVQGEYNKGTVKMINDGFAADLALIGEPTGLAICRGCEGMVEVEVTTQGVSVHGSNAENGTNAILHMTKLIERVAQIKPSFSDLLGSGAINIGVIHGGLRSSMVPDSCKLKIGRFVVEGESGKGFLEEINNIITELQQKDKSFVANAELTYNSSAGVVPENISAIDVFKEATLEVMGKEAPVTGMRAHLDSDFLINLAQIPSFAFGPGDMARAHKADEYIEIDDVVTAAKVYEKAILKILSK</sequence>
<dbReference type="Pfam" id="PF01546">
    <property type="entry name" value="Peptidase_M20"/>
    <property type="match status" value="1"/>
</dbReference>
<dbReference type="EC" id="3.5.1.18" evidence="5"/>
<evidence type="ECO:0000256" key="3">
    <source>
        <dbReference type="ARBA" id="ARBA00005130"/>
    </source>
</evidence>
<evidence type="ECO:0000256" key="9">
    <source>
        <dbReference type="ARBA" id="ARBA00022801"/>
    </source>
</evidence>
<keyword evidence="17" id="KW-1185">Reference proteome</keyword>
<comment type="similarity">
    <text evidence="4">Belongs to the peptidase M20A family.</text>
</comment>
<dbReference type="PANTHER" id="PTHR43808:SF8">
    <property type="entry name" value="PEPTIDASE M20 DIMERISATION DOMAIN-CONTAINING PROTEIN"/>
    <property type="match status" value="1"/>
</dbReference>
<evidence type="ECO:0000259" key="15">
    <source>
        <dbReference type="Pfam" id="PF07687"/>
    </source>
</evidence>
<evidence type="ECO:0000256" key="12">
    <source>
        <dbReference type="ARBA" id="ARBA00023154"/>
    </source>
</evidence>
<evidence type="ECO:0000256" key="7">
    <source>
        <dbReference type="ARBA" id="ARBA00022605"/>
    </source>
</evidence>
<comment type="cofactor">
    <cofactor evidence="2">
        <name>Zn(2+)</name>
        <dbReference type="ChEBI" id="CHEBI:29105"/>
    </cofactor>
</comment>
<dbReference type="GO" id="GO:0016787">
    <property type="term" value="F:hydrolase activity"/>
    <property type="evidence" value="ECO:0007669"/>
    <property type="project" value="UniProtKB-KW"/>
</dbReference>
<dbReference type="InterPro" id="IPR036264">
    <property type="entry name" value="Bact_exopeptidase_dim_dom"/>
</dbReference>
<comment type="pathway">
    <text evidence="3">Amino-acid biosynthesis; L-lysine biosynthesis via DAP pathway; LL-2,6-diaminopimelate from (S)-tetrahydrodipicolinate (succinylase route): step 3/3.</text>
</comment>
<name>A0ABZ3IUR2_9FIRM</name>
<dbReference type="NCBIfam" id="TIGR01910">
    <property type="entry name" value="DapE-ArgE"/>
    <property type="match status" value="1"/>
</dbReference>
<keyword evidence="8" id="KW-0479">Metal-binding</keyword>
<dbReference type="InterPro" id="IPR001261">
    <property type="entry name" value="ArgE/DapE_CS"/>
</dbReference>
<keyword evidence="7" id="KW-0028">Amino-acid biosynthesis</keyword>
<keyword evidence="13" id="KW-0170">Cobalt</keyword>
<comment type="catalytic activity">
    <reaction evidence="14">
        <text>N-succinyl-(2S,6S)-2,6-diaminopimelate + H2O = (2S,6S)-2,6-diaminopimelate + succinate</text>
        <dbReference type="Rhea" id="RHEA:22608"/>
        <dbReference type="ChEBI" id="CHEBI:15377"/>
        <dbReference type="ChEBI" id="CHEBI:30031"/>
        <dbReference type="ChEBI" id="CHEBI:57609"/>
        <dbReference type="ChEBI" id="CHEBI:58087"/>
        <dbReference type="EC" id="3.5.1.18"/>
    </reaction>
</comment>
<evidence type="ECO:0000256" key="6">
    <source>
        <dbReference type="ARBA" id="ARBA00016853"/>
    </source>
</evidence>
<dbReference type="InterPro" id="IPR002933">
    <property type="entry name" value="Peptidase_M20"/>
</dbReference>
<reference evidence="16" key="1">
    <citation type="submission" date="2024-05" db="EMBL/GenBank/DDBJ databases">
        <title>Isolation and characterization of Sporomusa carbonis sp. nov., a carboxydotrophic hydrogenogen in the genus of Sporomusa isolated from a charcoal burning pile.</title>
        <authorList>
            <person name="Boeer T."/>
            <person name="Rosenbaum F."/>
            <person name="Eysell L."/>
            <person name="Mueller V."/>
            <person name="Daniel R."/>
            <person name="Poehlein A."/>
        </authorList>
    </citation>
    <scope>NUCLEOTIDE SEQUENCE [LARGE SCALE GENOMIC DNA]</scope>
    <source>
        <strain evidence="16">DSM 10669</strain>
    </source>
</reference>
<keyword evidence="9 16" id="KW-0378">Hydrolase</keyword>
<feature type="domain" description="Peptidase M20 dimerisation" evidence="15">
    <location>
        <begin position="177"/>
        <end position="277"/>
    </location>
</feature>
<dbReference type="Gene3D" id="3.30.70.360">
    <property type="match status" value="1"/>
</dbReference>
<evidence type="ECO:0000256" key="11">
    <source>
        <dbReference type="ARBA" id="ARBA00022915"/>
    </source>
</evidence>
<evidence type="ECO:0000256" key="8">
    <source>
        <dbReference type="ARBA" id="ARBA00022723"/>
    </source>
</evidence>
<evidence type="ECO:0000256" key="13">
    <source>
        <dbReference type="ARBA" id="ARBA00023285"/>
    </source>
</evidence>
<dbReference type="InterPro" id="IPR011650">
    <property type="entry name" value="Peptidase_M20_dimer"/>
</dbReference>
<evidence type="ECO:0000256" key="1">
    <source>
        <dbReference type="ARBA" id="ARBA00001941"/>
    </source>
</evidence>
<evidence type="ECO:0000313" key="17">
    <source>
        <dbReference type="Proteomes" id="UP000216752"/>
    </source>
</evidence>
<evidence type="ECO:0000256" key="2">
    <source>
        <dbReference type="ARBA" id="ARBA00001947"/>
    </source>
</evidence>